<dbReference type="EMBL" id="LJKE01000138">
    <property type="protein sequence ID" value="KZD48698.1"/>
    <property type="molecule type" value="Genomic_DNA"/>
</dbReference>
<accession>A0A164K8V8</accession>
<dbReference type="Proteomes" id="UP000076482">
    <property type="component" value="Unassembled WGS sequence"/>
</dbReference>
<reference evidence="1 2" key="1">
    <citation type="submission" date="2015-09" db="EMBL/GenBank/DDBJ databases">
        <title>Bacillus cereus food isolates.</title>
        <authorList>
            <person name="Boekhorst J."/>
        </authorList>
    </citation>
    <scope>NUCLEOTIDE SEQUENCE [LARGE SCALE GENOMIC DNA]</scope>
    <source>
        <strain evidence="1 2">B4088</strain>
    </source>
</reference>
<comment type="caution">
    <text evidence="1">The sequence shown here is derived from an EMBL/GenBank/DDBJ whole genome shotgun (WGS) entry which is preliminary data.</text>
</comment>
<sequence length="93" mass="10807">MNKEDNKLSAIIEEIKNQVQNPSQNGKVILGISTAMEILKYLEEKEEDTEDAELSARFGSRAALPDNQWITKDPNQSLKDWYEERRRERLNGK</sequence>
<dbReference type="PATRIC" id="fig|1396.535.peg.6249"/>
<organism evidence="1 2">
    <name type="scientific">Bacillus cereus</name>
    <dbReference type="NCBI Taxonomy" id="1396"/>
    <lineage>
        <taxon>Bacteria</taxon>
        <taxon>Bacillati</taxon>
        <taxon>Bacillota</taxon>
        <taxon>Bacilli</taxon>
        <taxon>Bacillales</taxon>
        <taxon>Bacillaceae</taxon>
        <taxon>Bacillus</taxon>
        <taxon>Bacillus cereus group</taxon>
    </lineage>
</organism>
<gene>
    <name evidence="1" type="ORF">B4088_6626</name>
</gene>
<dbReference type="AlphaFoldDB" id="A0A164K8V8"/>
<protein>
    <submittedName>
        <fullName evidence="1">Uncharacterized protein</fullName>
    </submittedName>
</protein>
<evidence type="ECO:0000313" key="2">
    <source>
        <dbReference type="Proteomes" id="UP000076482"/>
    </source>
</evidence>
<proteinExistence type="predicted"/>
<evidence type="ECO:0000313" key="1">
    <source>
        <dbReference type="EMBL" id="KZD48698.1"/>
    </source>
</evidence>
<name>A0A164K8V8_BACCE</name>
<dbReference type="RefSeq" id="WP_063263745.1">
    <property type="nucleotide sequence ID" value="NZ_LJKE01000138.1"/>
</dbReference>